<evidence type="ECO:0000256" key="7">
    <source>
        <dbReference type="ARBA" id="ARBA00011893"/>
    </source>
</evidence>
<dbReference type="PANTHER" id="PTHR32315:SF3">
    <property type="entry name" value="ADENINE PHOSPHORIBOSYLTRANSFERASE"/>
    <property type="match status" value="1"/>
</dbReference>
<dbReference type="InterPro" id="IPR005764">
    <property type="entry name" value="Ade_phspho_trans"/>
</dbReference>
<evidence type="ECO:0000256" key="11">
    <source>
        <dbReference type="ARBA" id="ARBA00022726"/>
    </source>
</evidence>
<dbReference type="FunFam" id="3.40.50.2020:FF:000004">
    <property type="entry name" value="Adenine phosphoribosyltransferase"/>
    <property type="match status" value="1"/>
</dbReference>
<evidence type="ECO:0000256" key="12">
    <source>
        <dbReference type="HAMAP-Rule" id="MF_00004"/>
    </source>
</evidence>
<dbReference type="Pfam" id="PF00156">
    <property type="entry name" value="Pribosyltran"/>
    <property type="match status" value="1"/>
</dbReference>
<evidence type="ECO:0000313" key="14">
    <source>
        <dbReference type="EMBL" id="HIK00074.1"/>
    </source>
</evidence>
<dbReference type="NCBIfam" id="NF002633">
    <property type="entry name" value="PRK02304.1-2"/>
    <property type="match status" value="1"/>
</dbReference>
<reference evidence="14 15" key="1">
    <citation type="journal article" name="Nat. Commun.">
        <title>Undinarchaeota illuminate DPANN phylogeny and the impact of gene transfer on archaeal evolution.</title>
        <authorList>
            <person name="Dombrowski N."/>
            <person name="Williams T.A."/>
            <person name="Sun J."/>
            <person name="Woodcroft B.J."/>
            <person name="Lee J.H."/>
            <person name="Minh B.Q."/>
            <person name="Rinke C."/>
            <person name="Spang A."/>
        </authorList>
    </citation>
    <scope>NUCLEOTIDE SEQUENCE [LARGE SCALE GENOMIC DNA]</scope>
    <source>
        <strain evidence="14">MAG_bin1129</strain>
    </source>
</reference>
<organism evidence="14 15">
    <name type="scientific">Candidatus Naiadarchaeum limnaeum</name>
    <dbReference type="NCBI Taxonomy" id="2756139"/>
    <lineage>
        <taxon>Archaea</taxon>
        <taxon>Candidatus Undinarchaeota</taxon>
        <taxon>Candidatus Undinarchaeia</taxon>
        <taxon>Candidatus Naiadarchaeales</taxon>
        <taxon>Candidatus Naiadarchaeaceae</taxon>
        <taxon>Candidatus Naiadarchaeum</taxon>
    </lineage>
</organism>
<comment type="catalytic activity">
    <reaction evidence="1 12">
        <text>AMP + diphosphate = 5-phospho-alpha-D-ribose 1-diphosphate + adenine</text>
        <dbReference type="Rhea" id="RHEA:16609"/>
        <dbReference type="ChEBI" id="CHEBI:16708"/>
        <dbReference type="ChEBI" id="CHEBI:33019"/>
        <dbReference type="ChEBI" id="CHEBI:58017"/>
        <dbReference type="ChEBI" id="CHEBI:456215"/>
        <dbReference type="EC" id="2.4.2.7"/>
    </reaction>
</comment>
<comment type="pathway">
    <text evidence="4 12">Purine metabolism; AMP biosynthesis via salvage pathway; AMP from adenine: step 1/1.</text>
</comment>
<dbReference type="Gene3D" id="3.40.50.2020">
    <property type="match status" value="1"/>
</dbReference>
<dbReference type="EMBL" id="DVAB01000008">
    <property type="protein sequence ID" value="HIK00074.1"/>
    <property type="molecule type" value="Genomic_DNA"/>
</dbReference>
<dbReference type="UniPathway" id="UPA00588">
    <property type="reaction ID" value="UER00646"/>
</dbReference>
<dbReference type="GO" id="GO:0002055">
    <property type="term" value="F:adenine binding"/>
    <property type="evidence" value="ECO:0007669"/>
    <property type="project" value="TreeGrafter"/>
</dbReference>
<keyword evidence="8 12" id="KW-0963">Cytoplasm</keyword>
<dbReference type="NCBIfam" id="TIGR01090">
    <property type="entry name" value="apt"/>
    <property type="match status" value="1"/>
</dbReference>
<proteinExistence type="inferred from homology"/>
<comment type="subcellular location">
    <subcellularLocation>
        <location evidence="3 12">Cytoplasm</location>
    </subcellularLocation>
</comment>
<dbReference type="AlphaFoldDB" id="A0A832UMT0"/>
<dbReference type="CDD" id="cd06223">
    <property type="entry name" value="PRTases_typeI"/>
    <property type="match status" value="1"/>
</dbReference>
<keyword evidence="9 12" id="KW-0328">Glycosyltransferase</keyword>
<evidence type="ECO:0000256" key="5">
    <source>
        <dbReference type="ARBA" id="ARBA00008391"/>
    </source>
</evidence>
<evidence type="ECO:0000256" key="8">
    <source>
        <dbReference type="ARBA" id="ARBA00022490"/>
    </source>
</evidence>
<dbReference type="GO" id="GO:0016208">
    <property type="term" value="F:AMP binding"/>
    <property type="evidence" value="ECO:0007669"/>
    <property type="project" value="TreeGrafter"/>
</dbReference>
<dbReference type="Proteomes" id="UP000646946">
    <property type="component" value="Unassembled WGS sequence"/>
</dbReference>
<evidence type="ECO:0000256" key="9">
    <source>
        <dbReference type="ARBA" id="ARBA00022676"/>
    </source>
</evidence>
<feature type="domain" description="Phosphoribosyltransferase" evidence="13">
    <location>
        <begin position="24"/>
        <end position="169"/>
    </location>
</feature>
<dbReference type="PANTHER" id="PTHR32315">
    <property type="entry name" value="ADENINE PHOSPHORIBOSYLTRANSFERASE"/>
    <property type="match status" value="1"/>
</dbReference>
<dbReference type="GO" id="GO:0005737">
    <property type="term" value="C:cytoplasm"/>
    <property type="evidence" value="ECO:0007669"/>
    <property type="project" value="UniProtKB-SubCell"/>
</dbReference>
<dbReference type="HAMAP" id="MF_00004">
    <property type="entry name" value="Aden_phosphoribosyltr"/>
    <property type="match status" value="1"/>
</dbReference>
<keyword evidence="11 12" id="KW-0660">Purine salvage</keyword>
<dbReference type="InterPro" id="IPR050054">
    <property type="entry name" value="UPRTase/APRTase"/>
</dbReference>
<comment type="subunit">
    <text evidence="6 12">Homodimer.</text>
</comment>
<evidence type="ECO:0000256" key="1">
    <source>
        <dbReference type="ARBA" id="ARBA00000868"/>
    </source>
</evidence>
<dbReference type="GO" id="GO:0003999">
    <property type="term" value="F:adenine phosphoribosyltransferase activity"/>
    <property type="evidence" value="ECO:0007669"/>
    <property type="project" value="UniProtKB-UniRule"/>
</dbReference>
<comment type="caution">
    <text evidence="14">The sequence shown here is derived from an EMBL/GenBank/DDBJ whole genome shotgun (WGS) entry which is preliminary data.</text>
</comment>
<evidence type="ECO:0000256" key="6">
    <source>
        <dbReference type="ARBA" id="ARBA00011738"/>
    </source>
</evidence>
<dbReference type="NCBIfam" id="NF002636">
    <property type="entry name" value="PRK02304.1-5"/>
    <property type="match status" value="1"/>
</dbReference>
<dbReference type="GO" id="GO:0006166">
    <property type="term" value="P:purine ribonucleoside salvage"/>
    <property type="evidence" value="ECO:0007669"/>
    <property type="project" value="UniProtKB-UniRule"/>
</dbReference>
<dbReference type="InterPro" id="IPR000836">
    <property type="entry name" value="PRTase_dom"/>
</dbReference>
<keyword evidence="15" id="KW-1185">Reference proteome</keyword>
<comment type="similarity">
    <text evidence="5 12">Belongs to the purine/pyrimidine phosphoribosyltransferase family.</text>
</comment>
<evidence type="ECO:0000256" key="10">
    <source>
        <dbReference type="ARBA" id="ARBA00022679"/>
    </source>
</evidence>
<comment type="function">
    <text evidence="2 12">Catalyzes a salvage reaction resulting in the formation of AMP, that is energically less costly than de novo synthesis.</text>
</comment>
<accession>A0A832UMT0</accession>
<protein>
    <recommendedName>
        <fullName evidence="7 12">Adenine phosphoribosyltransferase</fullName>
        <shortName evidence="12">APRT</shortName>
        <ecNumber evidence="7 12">2.4.2.7</ecNumber>
    </recommendedName>
</protein>
<dbReference type="GO" id="GO:0044209">
    <property type="term" value="P:AMP salvage"/>
    <property type="evidence" value="ECO:0007669"/>
    <property type="project" value="UniProtKB-UniRule"/>
</dbReference>
<name>A0A832UMT0_9ARCH</name>
<keyword evidence="10 12" id="KW-0808">Transferase</keyword>
<gene>
    <name evidence="12" type="primary">apt</name>
    <name evidence="14" type="ORF">H1016_00860</name>
</gene>
<evidence type="ECO:0000313" key="15">
    <source>
        <dbReference type="Proteomes" id="UP000646946"/>
    </source>
</evidence>
<dbReference type="SUPFAM" id="SSF53271">
    <property type="entry name" value="PRTase-like"/>
    <property type="match status" value="1"/>
</dbReference>
<dbReference type="EC" id="2.4.2.7" evidence="7 12"/>
<dbReference type="NCBIfam" id="NF002634">
    <property type="entry name" value="PRK02304.1-3"/>
    <property type="match status" value="1"/>
</dbReference>
<sequence>MDLKQHIRRIPDFPKKGIVFRDITTLLQNPEAFRYTIDKFAERFQKKSIDTIVGIESRGFIFAAPLAYKLGTEFAIIRKKGKLPYKIVSEEYELEYGKDCIEMHEDAIEDGQTVLFVDDLLATGGTMLAAARLVDKLGGEVAGMGFVVELDFLKGREKLLKYNPNYDILSLVHYKSEAE</sequence>
<evidence type="ECO:0000256" key="3">
    <source>
        <dbReference type="ARBA" id="ARBA00004496"/>
    </source>
</evidence>
<evidence type="ECO:0000256" key="4">
    <source>
        <dbReference type="ARBA" id="ARBA00004659"/>
    </source>
</evidence>
<evidence type="ECO:0000259" key="13">
    <source>
        <dbReference type="Pfam" id="PF00156"/>
    </source>
</evidence>
<dbReference type="InterPro" id="IPR029057">
    <property type="entry name" value="PRTase-like"/>
</dbReference>
<evidence type="ECO:0000256" key="2">
    <source>
        <dbReference type="ARBA" id="ARBA00003968"/>
    </source>
</evidence>
<dbReference type="GO" id="GO:0006168">
    <property type="term" value="P:adenine salvage"/>
    <property type="evidence" value="ECO:0007669"/>
    <property type="project" value="InterPro"/>
</dbReference>